<sequence>MKIVIYPNEKALVYLNSKLEKFYDPGVYRISGFLKKVLVFKHPTIEFLITVINQELLTT</sequence>
<proteinExistence type="predicted"/>
<keyword evidence="2" id="KW-1185">Reference proteome</keyword>
<dbReference type="Proteomes" id="UP000012099">
    <property type="component" value="Unassembled WGS sequence"/>
</dbReference>
<organism evidence="1 2">
    <name type="scientific">Leptospira noguchii str. 2007001578</name>
    <dbReference type="NCBI Taxonomy" id="1049974"/>
    <lineage>
        <taxon>Bacteria</taxon>
        <taxon>Pseudomonadati</taxon>
        <taxon>Spirochaetota</taxon>
        <taxon>Spirochaetia</taxon>
        <taxon>Leptospirales</taxon>
        <taxon>Leptospiraceae</taxon>
        <taxon>Leptospira</taxon>
    </lineage>
</organism>
<reference evidence="1 2" key="1">
    <citation type="submission" date="2013-01" db="EMBL/GenBank/DDBJ databases">
        <authorList>
            <person name="Harkins D.M."/>
            <person name="Durkin A.S."/>
            <person name="Brinkac L.M."/>
            <person name="Haft D.H."/>
            <person name="Selengut J.D."/>
            <person name="Sanka R."/>
            <person name="DePew J."/>
            <person name="Purushe J."/>
            <person name="Whelen A.C."/>
            <person name="Vinetz J.M."/>
            <person name="Sutton G.G."/>
            <person name="Nierman W.C."/>
            <person name="Fouts D.E."/>
        </authorList>
    </citation>
    <scope>NUCLEOTIDE SEQUENCE [LARGE SCALE GENOMIC DNA]</scope>
    <source>
        <strain evidence="1 2">2007001578</strain>
    </source>
</reference>
<evidence type="ECO:0000313" key="2">
    <source>
        <dbReference type="Proteomes" id="UP000012099"/>
    </source>
</evidence>
<comment type="caution">
    <text evidence="1">The sequence shown here is derived from an EMBL/GenBank/DDBJ whole genome shotgun (WGS) entry which is preliminary data.</text>
</comment>
<protein>
    <submittedName>
        <fullName evidence="1">Uncharacterized protein</fullName>
    </submittedName>
</protein>
<evidence type="ECO:0000313" key="1">
    <source>
        <dbReference type="EMBL" id="EMM98710.1"/>
    </source>
</evidence>
<name>A0ABP2T306_9LEPT</name>
<accession>A0ABP2T306</accession>
<gene>
    <name evidence="1" type="ORF">LEP1GSC035_0982</name>
</gene>
<dbReference type="EMBL" id="AHMH02000145">
    <property type="protein sequence ID" value="EMM98710.1"/>
    <property type="molecule type" value="Genomic_DNA"/>
</dbReference>